<dbReference type="GO" id="GO:0071944">
    <property type="term" value="C:cell periphery"/>
    <property type="evidence" value="ECO:0007669"/>
    <property type="project" value="TreeGrafter"/>
</dbReference>
<proteinExistence type="predicted"/>
<name>A0A6P4A7T2_ZIZJJ</name>
<dbReference type="GeneID" id="107426241"/>
<dbReference type="AlphaFoldDB" id="A0A6P4A7T2"/>
<evidence type="ECO:0000313" key="4">
    <source>
        <dbReference type="RefSeq" id="XP_015891847.3"/>
    </source>
</evidence>
<evidence type="ECO:0000256" key="1">
    <source>
        <dbReference type="ARBA" id="ARBA00022729"/>
    </source>
</evidence>
<dbReference type="PANTHER" id="PTHR33470:SF40">
    <property type="entry name" value="PROTEIN SEED AND ROOT HAIR PROTECTIVE PROTEIN"/>
    <property type="match status" value="1"/>
</dbReference>
<dbReference type="Proteomes" id="UP001652623">
    <property type="component" value="Chromosome 9"/>
</dbReference>
<dbReference type="KEGG" id="zju:107426241"/>
<dbReference type="Pfam" id="PF01190">
    <property type="entry name" value="Pollen_Ole_e_1"/>
    <property type="match status" value="1"/>
</dbReference>
<dbReference type="RefSeq" id="XP_015891847.3">
    <property type="nucleotide sequence ID" value="XM_016036361.4"/>
</dbReference>
<evidence type="ECO:0000256" key="2">
    <source>
        <dbReference type="SAM" id="SignalP"/>
    </source>
</evidence>
<accession>A0A6P4A7T2</accession>
<evidence type="ECO:0000313" key="3">
    <source>
        <dbReference type="Proteomes" id="UP001652623"/>
    </source>
</evidence>
<dbReference type="InParanoid" id="A0A6P4A7T2"/>
<reference evidence="4" key="1">
    <citation type="submission" date="2025-08" db="UniProtKB">
        <authorList>
            <consortium name="RefSeq"/>
        </authorList>
    </citation>
    <scope>IDENTIFICATION</scope>
    <source>
        <tissue evidence="4">Seedling</tissue>
    </source>
</reference>
<gene>
    <name evidence="4" type="primary">LOC107426241</name>
</gene>
<sequence>MALSRLLVSMLLSSLLVIASATNYDQYPPQGPKSDYSDNDNYNPKLPLLTNELLPTDQIAFQGFISCKLGIKDLPLKGALARITCLVEDKNGYERTLSTLSCPTDATGFFFATLSASELEEKTKLTACKAILEESPLKTCNFPTDINNGITGYQVKLDSYRSLLDKNMKIFSLPAFFYTTSEPKPDPNGY</sequence>
<keyword evidence="1 2" id="KW-0732">Signal</keyword>
<feature type="signal peptide" evidence="2">
    <location>
        <begin position="1"/>
        <end position="21"/>
    </location>
</feature>
<feature type="chain" id="PRO_5047157500" evidence="2">
    <location>
        <begin position="22"/>
        <end position="190"/>
    </location>
</feature>
<organism evidence="3 4">
    <name type="scientific">Ziziphus jujuba</name>
    <name type="common">Chinese jujube</name>
    <name type="synonym">Ziziphus sativa</name>
    <dbReference type="NCBI Taxonomy" id="326968"/>
    <lineage>
        <taxon>Eukaryota</taxon>
        <taxon>Viridiplantae</taxon>
        <taxon>Streptophyta</taxon>
        <taxon>Embryophyta</taxon>
        <taxon>Tracheophyta</taxon>
        <taxon>Spermatophyta</taxon>
        <taxon>Magnoliopsida</taxon>
        <taxon>eudicotyledons</taxon>
        <taxon>Gunneridae</taxon>
        <taxon>Pentapetalae</taxon>
        <taxon>rosids</taxon>
        <taxon>fabids</taxon>
        <taxon>Rosales</taxon>
        <taxon>Rhamnaceae</taxon>
        <taxon>Paliureae</taxon>
        <taxon>Ziziphus</taxon>
    </lineage>
</organism>
<dbReference type="PANTHER" id="PTHR33470">
    <property type="entry name" value="OS01G0164075 PROTEIN"/>
    <property type="match status" value="1"/>
</dbReference>
<protein>
    <submittedName>
        <fullName evidence="4">Protein SEED AND ROOT HAIR PROTECTIVE PROTEIN</fullName>
    </submittedName>
</protein>
<keyword evidence="3" id="KW-1185">Reference proteome</keyword>